<sequence length="171" mass="19102">MAIRSPPGGALCRLSRPEWSVRSRARALTPGDGRGGGTFGRRRSTSQARPLGRPRTADAVGGWPWGRGRSVGGLLTFTYSVWLGICLIPTETAKHRLSRIFCCKTKVLNEFLERSKTKNWSEDDDRDDVEFWEQQKQEYLKNNPSHAGMFTGDDEEAELDVGLKNDEGTAM</sequence>
<protein>
    <submittedName>
        <fullName evidence="2">Uncharacterized protein</fullName>
    </submittedName>
</protein>
<reference evidence="2 3" key="1">
    <citation type="journal article" date="2012" name="Genome Biol.">
        <title>Genome and low-iron response of an oceanic diatom adapted to chronic iron limitation.</title>
        <authorList>
            <person name="Lommer M."/>
            <person name="Specht M."/>
            <person name="Roy A.S."/>
            <person name="Kraemer L."/>
            <person name="Andreson R."/>
            <person name="Gutowska M.A."/>
            <person name="Wolf J."/>
            <person name="Bergner S.V."/>
            <person name="Schilhabel M.B."/>
            <person name="Klostermeier U.C."/>
            <person name="Beiko R.G."/>
            <person name="Rosenstiel P."/>
            <person name="Hippler M."/>
            <person name="Laroche J."/>
        </authorList>
    </citation>
    <scope>NUCLEOTIDE SEQUENCE [LARGE SCALE GENOMIC DNA]</scope>
    <source>
        <strain evidence="2 3">CCMP1005</strain>
    </source>
</reference>
<evidence type="ECO:0000313" key="2">
    <source>
        <dbReference type="EMBL" id="EJK49137.1"/>
    </source>
</evidence>
<proteinExistence type="predicted"/>
<comment type="caution">
    <text evidence="2">The sequence shown here is derived from an EMBL/GenBank/DDBJ whole genome shotgun (WGS) entry which is preliminary data.</text>
</comment>
<organism evidence="2 3">
    <name type="scientific">Thalassiosira oceanica</name>
    <name type="common">Marine diatom</name>
    <dbReference type="NCBI Taxonomy" id="159749"/>
    <lineage>
        <taxon>Eukaryota</taxon>
        <taxon>Sar</taxon>
        <taxon>Stramenopiles</taxon>
        <taxon>Ochrophyta</taxon>
        <taxon>Bacillariophyta</taxon>
        <taxon>Coscinodiscophyceae</taxon>
        <taxon>Thalassiosirophycidae</taxon>
        <taxon>Thalassiosirales</taxon>
        <taxon>Thalassiosiraceae</taxon>
        <taxon>Thalassiosira</taxon>
    </lineage>
</organism>
<gene>
    <name evidence="2" type="ORF">THAOC_32016</name>
</gene>
<dbReference type="Proteomes" id="UP000266841">
    <property type="component" value="Unassembled WGS sequence"/>
</dbReference>
<dbReference type="EMBL" id="AGNL01045078">
    <property type="protein sequence ID" value="EJK49137.1"/>
    <property type="molecule type" value="Genomic_DNA"/>
</dbReference>
<accession>K0RR33</accession>
<feature type="compositionally biased region" description="Basic and acidic residues" evidence="1">
    <location>
        <begin position="161"/>
        <end position="171"/>
    </location>
</feature>
<feature type="region of interest" description="Disordered" evidence="1">
    <location>
        <begin position="142"/>
        <end position="171"/>
    </location>
</feature>
<keyword evidence="3" id="KW-1185">Reference proteome</keyword>
<feature type="region of interest" description="Disordered" evidence="1">
    <location>
        <begin position="24"/>
        <end position="62"/>
    </location>
</feature>
<name>K0RR33_THAOC</name>
<evidence type="ECO:0000313" key="3">
    <source>
        <dbReference type="Proteomes" id="UP000266841"/>
    </source>
</evidence>
<dbReference type="AlphaFoldDB" id="K0RR33"/>
<evidence type="ECO:0000256" key="1">
    <source>
        <dbReference type="SAM" id="MobiDB-lite"/>
    </source>
</evidence>